<dbReference type="RefSeq" id="WP_076600614.1">
    <property type="nucleotide sequence ID" value="NZ_FTMD01000002.1"/>
</dbReference>
<sequence length="163" mass="17782">MQIEMEADELATAEDPFGELAPWQAMLDRYSVLFTDMVEGSSVGFVPRSGSGIQPGKHVAGLVEAAGEVPMLKWTNDGNGMSAGVMRYPGFQEARVDLLFVADDAALEAMRASLAGDTLSLIKRLIRQGHIMFFVLRTKFELQDAGYEEFLDTLGLAFLGACR</sequence>
<accession>A0A1N6PJW4</accession>
<dbReference type="Proteomes" id="UP000186819">
    <property type="component" value="Unassembled WGS sequence"/>
</dbReference>
<proteinExistence type="predicted"/>
<protein>
    <submittedName>
        <fullName evidence="1">Uncharacterized protein</fullName>
    </submittedName>
</protein>
<evidence type="ECO:0000313" key="1">
    <source>
        <dbReference type="EMBL" id="SIQ04522.1"/>
    </source>
</evidence>
<gene>
    <name evidence="1" type="ORF">SAMN05421829_10278</name>
</gene>
<name>A0A1N6PJW4_9RHOO</name>
<keyword evidence="2" id="KW-1185">Reference proteome</keyword>
<dbReference type="AlphaFoldDB" id="A0A1N6PJW4"/>
<organism evidence="1 2">
    <name type="scientific">Aromatoleum tolulyticum</name>
    <dbReference type="NCBI Taxonomy" id="34027"/>
    <lineage>
        <taxon>Bacteria</taxon>
        <taxon>Pseudomonadati</taxon>
        <taxon>Pseudomonadota</taxon>
        <taxon>Betaproteobacteria</taxon>
        <taxon>Rhodocyclales</taxon>
        <taxon>Rhodocyclaceae</taxon>
        <taxon>Aromatoleum</taxon>
    </lineage>
</organism>
<dbReference type="STRING" id="34027.SAMN05421829_10278"/>
<dbReference type="OrthoDB" id="9179562at2"/>
<reference evidence="2" key="1">
    <citation type="submission" date="2017-01" db="EMBL/GenBank/DDBJ databases">
        <authorList>
            <person name="Varghese N."/>
            <person name="Submissions S."/>
        </authorList>
    </citation>
    <scope>NUCLEOTIDE SEQUENCE [LARGE SCALE GENOMIC DNA]</scope>
    <source>
        <strain evidence="2">ATCC 51758</strain>
    </source>
</reference>
<dbReference type="EMBL" id="FTMD01000002">
    <property type="protein sequence ID" value="SIQ04522.1"/>
    <property type="molecule type" value="Genomic_DNA"/>
</dbReference>
<evidence type="ECO:0000313" key="2">
    <source>
        <dbReference type="Proteomes" id="UP000186819"/>
    </source>
</evidence>